<dbReference type="Proteomes" id="UP000828048">
    <property type="component" value="Chromosome 2"/>
</dbReference>
<keyword evidence="2" id="KW-1185">Reference proteome</keyword>
<dbReference type="EMBL" id="CM037152">
    <property type="protein sequence ID" value="KAH7834643.1"/>
    <property type="molecule type" value="Genomic_DNA"/>
</dbReference>
<proteinExistence type="predicted"/>
<evidence type="ECO:0000313" key="1">
    <source>
        <dbReference type="EMBL" id="KAH7834643.1"/>
    </source>
</evidence>
<organism evidence="1 2">
    <name type="scientific">Vaccinium darrowii</name>
    <dbReference type="NCBI Taxonomy" id="229202"/>
    <lineage>
        <taxon>Eukaryota</taxon>
        <taxon>Viridiplantae</taxon>
        <taxon>Streptophyta</taxon>
        <taxon>Embryophyta</taxon>
        <taxon>Tracheophyta</taxon>
        <taxon>Spermatophyta</taxon>
        <taxon>Magnoliopsida</taxon>
        <taxon>eudicotyledons</taxon>
        <taxon>Gunneridae</taxon>
        <taxon>Pentapetalae</taxon>
        <taxon>asterids</taxon>
        <taxon>Ericales</taxon>
        <taxon>Ericaceae</taxon>
        <taxon>Vaccinioideae</taxon>
        <taxon>Vaccinieae</taxon>
        <taxon>Vaccinium</taxon>
    </lineage>
</organism>
<reference evidence="1 2" key="1">
    <citation type="journal article" date="2021" name="Hortic Res">
        <title>High-quality reference genome and annotation aids understanding of berry development for evergreen blueberry (Vaccinium darrowii).</title>
        <authorList>
            <person name="Yu J."/>
            <person name="Hulse-Kemp A.M."/>
            <person name="Babiker E."/>
            <person name="Staton M."/>
        </authorList>
    </citation>
    <scope>NUCLEOTIDE SEQUENCE [LARGE SCALE GENOMIC DNA]</scope>
    <source>
        <strain evidence="2">cv. NJ 8807/NJ 8810</strain>
        <tissue evidence="1">Young leaf</tissue>
    </source>
</reference>
<sequence>MFCRGSRNDTRGFSFTNTSSIWGWFAYNNQSARQSMTPTDRDEGETSINSLEINDHACSRGSRTVVIRISDVPKSVDRAQNFAHDAWSLVRTPQTLDPRLVVIGPQLLCGSGGGSLQSACWNSDAANRVDQQRRTSPAAPPPLHHLPSRQRWRRSQIECRCSIDTTRVFAFKRRMETTSFSSRADEGGRKELADELRSQVVDELLRRRKEIEWSIEGDFDAHVKRIELGDLMPM</sequence>
<accession>A0ACB7X1Y6</accession>
<name>A0ACB7X1Y6_9ERIC</name>
<evidence type="ECO:0000313" key="2">
    <source>
        <dbReference type="Proteomes" id="UP000828048"/>
    </source>
</evidence>
<protein>
    <submittedName>
        <fullName evidence="1">Uncharacterized protein</fullName>
    </submittedName>
</protein>
<gene>
    <name evidence="1" type="ORF">Vadar_018184</name>
</gene>
<comment type="caution">
    <text evidence="1">The sequence shown here is derived from an EMBL/GenBank/DDBJ whole genome shotgun (WGS) entry which is preliminary data.</text>
</comment>